<dbReference type="KEGG" id="mgl:MGL_2161"/>
<dbReference type="EMBL" id="AAYY01000007">
    <property type="protein sequence ID" value="EDP43493.1"/>
    <property type="molecule type" value="Genomic_DNA"/>
</dbReference>
<reference evidence="10 11" key="1">
    <citation type="journal article" date="2007" name="Proc. Natl. Acad. Sci. U.S.A.">
        <title>Dandruff-associated Malassezia genomes reveal convergent and divergent virulence traits shared with plant and human fungal pathogens.</title>
        <authorList>
            <person name="Xu J."/>
            <person name="Saunders C.W."/>
            <person name="Hu P."/>
            <person name="Grant R.A."/>
            <person name="Boekhout T."/>
            <person name="Kuramae E.E."/>
            <person name="Kronstad J.W."/>
            <person name="Deangelis Y.M."/>
            <person name="Reeder N.L."/>
            <person name="Johnstone K.R."/>
            <person name="Leland M."/>
            <person name="Fieno A.M."/>
            <person name="Begley W.M."/>
            <person name="Sun Y."/>
            <person name="Lacey M.P."/>
            <person name="Chaudhary T."/>
            <person name="Keough T."/>
            <person name="Chu L."/>
            <person name="Sears R."/>
            <person name="Yuan B."/>
            <person name="Dawson T.L.Jr."/>
        </authorList>
    </citation>
    <scope>NUCLEOTIDE SEQUENCE [LARGE SCALE GENOMIC DNA]</scope>
    <source>
        <strain evidence="11">ATCC MYA-4612 / CBS 7966</strain>
    </source>
</reference>
<comment type="subcellular location">
    <subcellularLocation>
        <location evidence="1 9">Mitochondrion inner membrane</location>
        <topology evidence="1 9">Multi-pass membrane protein</topology>
    </subcellularLocation>
</comment>
<dbReference type="AlphaFoldDB" id="A8Q277"/>
<organism evidence="10 11">
    <name type="scientific">Malassezia globosa (strain ATCC MYA-4612 / CBS 7966)</name>
    <name type="common">Dandruff-associated fungus</name>
    <dbReference type="NCBI Taxonomy" id="425265"/>
    <lineage>
        <taxon>Eukaryota</taxon>
        <taxon>Fungi</taxon>
        <taxon>Dikarya</taxon>
        <taxon>Basidiomycota</taxon>
        <taxon>Ustilaginomycotina</taxon>
        <taxon>Malasseziomycetes</taxon>
        <taxon>Malasseziales</taxon>
        <taxon>Malasseziaceae</taxon>
        <taxon>Malassezia</taxon>
    </lineage>
</organism>
<keyword evidence="9" id="KW-0653">Protein transport</keyword>
<keyword evidence="9" id="KW-0813">Transport</keyword>
<comment type="caution">
    <text evidence="9">Lacks conserved residue(s) required for the propagation of feature annotation.</text>
</comment>
<keyword evidence="11" id="KW-1185">Reference proteome</keyword>
<evidence type="ECO:0000256" key="2">
    <source>
        <dbReference type="ARBA" id="ARBA00008444"/>
    </source>
</evidence>
<comment type="similarity">
    <text evidence="2 9">Belongs to the Tim17/Tim22/Tim23 family.</text>
</comment>
<comment type="caution">
    <text evidence="10">The sequence shown here is derived from an EMBL/GenBank/DDBJ whole genome shotgun (WGS) entry which is preliminary data.</text>
</comment>
<evidence type="ECO:0000313" key="10">
    <source>
        <dbReference type="EMBL" id="EDP43493.1"/>
    </source>
</evidence>
<keyword evidence="7 9" id="KW-0496">Mitochondrion</keyword>
<evidence type="ECO:0000256" key="3">
    <source>
        <dbReference type="ARBA" id="ARBA00020722"/>
    </source>
</evidence>
<keyword evidence="6 9" id="KW-1133">Transmembrane helix</keyword>
<dbReference type="STRING" id="425265.A8Q277"/>
<dbReference type="OrthoDB" id="75343at2759"/>
<comment type="subunit">
    <text evidence="9">Component of the TIM22 complex.</text>
</comment>
<dbReference type="GO" id="GO:0042721">
    <property type="term" value="C:TIM22 mitochondrial import inner membrane insertion complex"/>
    <property type="evidence" value="ECO:0007669"/>
    <property type="project" value="UniProtKB-UniRule"/>
</dbReference>
<dbReference type="VEuPathDB" id="FungiDB:MGL_2161"/>
<evidence type="ECO:0000256" key="1">
    <source>
        <dbReference type="ARBA" id="ARBA00004448"/>
    </source>
</evidence>
<accession>A8Q277</accession>
<dbReference type="InterPro" id="IPR039175">
    <property type="entry name" value="TIM22"/>
</dbReference>
<dbReference type="GO" id="GO:0030943">
    <property type="term" value="F:mitochondrion targeting sequence binding"/>
    <property type="evidence" value="ECO:0007669"/>
    <property type="project" value="TreeGrafter"/>
</dbReference>
<dbReference type="PANTHER" id="PTHR14110:SF0">
    <property type="entry name" value="MITOCHONDRIAL IMPORT INNER MEMBRANE TRANSLOCASE SUBUNIT TIM22"/>
    <property type="match status" value="1"/>
</dbReference>
<dbReference type="RefSeq" id="XP_001730707.1">
    <property type="nucleotide sequence ID" value="XM_001730655.1"/>
</dbReference>
<feature type="transmembrane region" description="Helical" evidence="9">
    <location>
        <begin position="52"/>
        <end position="73"/>
    </location>
</feature>
<name>A8Q277_MALGO</name>
<dbReference type="OMA" id="EFFIQTG"/>
<dbReference type="GO" id="GO:0045039">
    <property type="term" value="P:protein insertion into mitochondrial inner membrane"/>
    <property type="evidence" value="ECO:0007669"/>
    <property type="project" value="UniProtKB-UniRule"/>
</dbReference>
<gene>
    <name evidence="10" type="ORF">MGL_2161</name>
</gene>
<evidence type="ECO:0000256" key="7">
    <source>
        <dbReference type="ARBA" id="ARBA00023128"/>
    </source>
</evidence>
<keyword evidence="4 9" id="KW-0812">Transmembrane</keyword>
<evidence type="ECO:0000256" key="5">
    <source>
        <dbReference type="ARBA" id="ARBA00022792"/>
    </source>
</evidence>
<sequence length="283" mass="29983">MANKMPMVAPIYLPGKEPLPPGLTEEHREQLRQTLKYQGYVVSAMESCVGKAAISGVLGFGLGAFFSLMSASFSIDDPLRQTMIDRAAAEQAQKLQQEEEAKKARILANGSKSINATVQATTASTNASVNTPKSALSSTGIASNLGHASNAPLQQAAPKTATQKLLTKLPGSSYFKDLPPPPPQLPAQSMQSTKEFFIQTGRSMYSSGKGFGKVGALYSGIECCVESYRAKNDMVNPVLGGFLAGGILARNTGPMTAFSSAMAFAAFSGAIDLFLRRETKDED</sequence>
<dbReference type="Proteomes" id="UP000008837">
    <property type="component" value="Unassembled WGS sequence"/>
</dbReference>
<dbReference type="Pfam" id="PF02466">
    <property type="entry name" value="Tim17"/>
    <property type="match status" value="1"/>
</dbReference>
<protein>
    <recommendedName>
        <fullName evidence="3 9">Mitochondrial import inner membrane translocase subunit TIM22</fullName>
    </recommendedName>
</protein>
<evidence type="ECO:0000256" key="6">
    <source>
        <dbReference type="ARBA" id="ARBA00022989"/>
    </source>
</evidence>
<evidence type="ECO:0000256" key="4">
    <source>
        <dbReference type="ARBA" id="ARBA00022692"/>
    </source>
</evidence>
<comment type="function">
    <text evidence="9">Essential core component of the TIM22 complex, a complex that mediates the import and insertion of multi-pass transmembrane proteins into the mitochondrial inner membrane. In the TIM22 complex, it constitutes the voltage-activated and signal-gated channel. Forms a twin-pore translocase that uses the membrane potential as external driving force in 2 voltage-dependent steps.</text>
</comment>
<keyword evidence="5 9" id="KW-0999">Mitochondrion inner membrane</keyword>
<keyword evidence="8 9" id="KW-0472">Membrane</keyword>
<dbReference type="PANTHER" id="PTHR14110">
    <property type="entry name" value="MITOCHONDRIAL IMPORT INNER MEMBRANE TRANSLOCASE SUBUNIT TIM22"/>
    <property type="match status" value="1"/>
</dbReference>
<dbReference type="GeneID" id="5855013"/>
<proteinExistence type="inferred from homology"/>
<dbReference type="GO" id="GO:0008320">
    <property type="term" value="F:protein transmembrane transporter activity"/>
    <property type="evidence" value="ECO:0007669"/>
    <property type="project" value="UniProtKB-UniRule"/>
</dbReference>
<dbReference type="FunCoup" id="A8Q277">
    <property type="interactions" value="285"/>
</dbReference>
<evidence type="ECO:0000256" key="8">
    <source>
        <dbReference type="ARBA" id="ARBA00023136"/>
    </source>
</evidence>
<evidence type="ECO:0000256" key="9">
    <source>
        <dbReference type="RuleBase" id="RU367038"/>
    </source>
</evidence>
<dbReference type="InParanoid" id="A8Q277"/>
<keyword evidence="9" id="KW-0811">Translocation</keyword>
<evidence type="ECO:0000313" key="11">
    <source>
        <dbReference type="Proteomes" id="UP000008837"/>
    </source>
</evidence>